<comment type="caution">
    <text evidence="1">The sequence shown here is derived from an EMBL/GenBank/DDBJ whole genome shotgun (WGS) entry which is preliminary data.</text>
</comment>
<dbReference type="AlphaFoldDB" id="A0AAV9VI82"/>
<keyword evidence="2" id="KW-1185">Reference proteome</keyword>
<organism evidence="1 2">
    <name type="scientific">Orbilia blumenaviensis</name>
    <dbReference type="NCBI Taxonomy" id="1796055"/>
    <lineage>
        <taxon>Eukaryota</taxon>
        <taxon>Fungi</taxon>
        <taxon>Dikarya</taxon>
        <taxon>Ascomycota</taxon>
        <taxon>Pezizomycotina</taxon>
        <taxon>Orbiliomycetes</taxon>
        <taxon>Orbiliales</taxon>
        <taxon>Orbiliaceae</taxon>
        <taxon>Orbilia</taxon>
    </lineage>
</organism>
<name>A0AAV9VI82_9PEZI</name>
<proteinExistence type="predicted"/>
<dbReference type="EMBL" id="JAVHNS010000003">
    <property type="protein sequence ID" value="KAK6360889.1"/>
    <property type="molecule type" value="Genomic_DNA"/>
</dbReference>
<accession>A0AAV9VI82</accession>
<evidence type="ECO:0000313" key="1">
    <source>
        <dbReference type="EMBL" id="KAK6360889.1"/>
    </source>
</evidence>
<dbReference type="Proteomes" id="UP001373714">
    <property type="component" value="Unassembled WGS sequence"/>
</dbReference>
<sequence length="238" mass="25617">MSDEHAEYSTITPSVTVETTVSRPVLTITTTYTVGTPRNGLEKRHYKPKLPACISQCVPNRISSACSSLVVPVSTVTKTRTVQGKVRTVIARPRTTTITRTKSVTFTIPGETTTVIVTAPEQTAIVTRTEDITVTVTSSICPSRTLGAFAIGIVHNEPDSGLYAHVDANNEAECCGACYDNRGCFGWLWYEGFSCTYVYSEQHSMDPDRSCPASLSLILPASGNEDDGVGGRGPCLRS</sequence>
<evidence type="ECO:0008006" key="3">
    <source>
        <dbReference type="Google" id="ProtNLM"/>
    </source>
</evidence>
<reference evidence="1 2" key="1">
    <citation type="submission" date="2019-10" db="EMBL/GenBank/DDBJ databases">
        <authorList>
            <person name="Palmer J.M."/>
        </authorList>
    </citation>
    <scope>NUCLEOTIDE SEQUENCE [LARGE SCALE GENOMIC DNA]</scope>
    <source>
        <strain evidence="1 2">TWF730</strain>
    </source>
</reference>
<gene>
    <name evidence="1" type="ORF">TWF730_007004</name>
</gene>
<evidence type="ECO:0000313" key="2">
    <source>
        <dbReference type="Proteomes" id="UP001373714"/>
    </source>
</evidence>
<protein>
    <recommendedName>
        <fullName evidence="3">Apple domain-containing protein</fullName>
    </recommendedName>
</protein>